<dbReference type="Proteomes" id="UP001189429">
    <property type="component" value="Unassembled WGS sequence"/>
</dbReference>
<reference evidence="2" key="1">
    <citation type="submission" date="2023-10" db="EMBL/GenBank/DDBJ databases">
        <authorList>
            <person name="Chen Y."/>
            <person name="Shah S."/>
            <person name="Dougan E. K."/>
            <person name="Thang M."/>
            <person name="Chan C."/>
        </authorList>
    </citation>
    <scope>NUCLEOTIDE SEQUENCE [LARGE SCALE GENOMIC DNA]</scope>
</reference>
<comment type="caution">
    <text evidence="2">The sequence shown here is derived from an EMBL/GenBank/DDBJ whole genome shotgun (WGS) entry which is preliminary data.</text>
</comment>
<gene>
    <name evidence="2" type="ORF">PCOR1329_LOCUS3082</name>
</gene>
<protein>
    <submittedName>
        <fullName evidence="2">Uncharacterized protein</fullName>
    </submittedName>
</protein>
<name>A0ABN9PI77_9DINO</name>
<feature type="compositionally biased region" description="Basic and acidic residues" evidence="1">
    <location>
        <begin position="232"/>
        <end position="241"/>
    </location>
</feature>
<sequence>MGAAEEHSRAAERWWNDQNAIFYKHAGPKNVLALDDVLSRLAKDVYSHELCHVRARSVFEGLAGSLAGLPVSMLPRLRQWLEKAVAEEQQERVRESRAMVFEDDRQKKQASLERTGVEEARQHVEAERREADRREAEARRREAERQEEAAQAARQEAERAARREAARREAERARNLEAKRKAEEAAAAAAAAASLAREQRRRQAAEEDRREAPPRDAAGSAVPSPGGQGEVASHDRGREAAGRPPAEAEGGFPGGAAVGAALRGRGRRRRSRGCCHRCHLDGIL</sequence>
<evidence type="ECO:0000256" key="1">
    <source>
        <dbReference type="SAM" id="MobiDB-lite"/>
    </source>
</evidence>
<feature type="compositionally biased region" description="Basic residues" evidence="1">
    <location>
        <begin position="264"/>
        <end position="273"/>
    </location>
</feature>
<evidence type="ECO:0000313" key="3">
    <source>
        <dbReference type="Proteomes" id="UP001189429"/>
    </source>
</evidence>
<proteinExistence type="predicted"/>
<feature type="compositionally biased region" description="Basic and acidic residues" evidence="1">
    <location>
        <begin position="97"/>
        <end position="148"/>
    </location>
</feature>
<feature type="compositionally biased region" description="Low complexity" evidence="1">
    <location>
        <begin position="185"/>
        <end position="196"/>
    </location>
</feature>
<feature type="region of interest" description="Disordered" evidence="1">
    <location>
        <begin position="97"/>
        <end position="273"/>
    </location>
</feature>
<keyword evidence="3" id="KW-1185">Reference proteome</keyword>
<organism evidence="2 3">
    <name type="scientific">Prorocentrum cordatum</name>
    <dbReference type="NCBI Taxonomy" id="2364126"/>
    <lineage>
        <taxon>Eukaryota</taxon>
        <taxon>Sar</taxon>
        <taxon>Alveolata</taxon>
        <taxon>Dinophyceae</taxon>
        <taxon>Prorocentrales</taxon>
        <taxon>Prorocentraceae</taxon>
        <taxon>Prorocentrum</taxon>
    </lineage>
</organism>
<accession>A0ABN9PI77</accession>
<dbReference type="EMBL" id="CAUYUJ010000781">
    <property type="protein sequence ID" value="CAK0792518.1"/>
    <property type="molecule type" value="Genomic_DNA"/>
</dbReference>
<feature type="compositionally biased region" description="Basic and acidic residues" evidence="1">
    <location>
        <begin position="197"/>
        <end position="214"/>
    </location>
</feature>
<evidence type="ECO:0000313" key="2">
    <source>
        <dbReference type="EMBL" id="CAK0792518.1"/>
    </source>
</evidence>
<feature type="compositionally biased region" description="Basic and acidic residues" evidence="1">
    <location>
        <begin position="155"/>
        <end position="184"/>
    </location>
</feature>